<dbReference type="InterPro" id="IPR036291">
    <property type="entry name" value="NAD(P)-bd_dom_sf"/>
</dbReference>
<sequence>MARTVLITGCSSGFGKLAAKSFLAQQWNVIATMRAPERESELISGDNLILARLDVTDPSSIRAAVEAGSDRFGGIDVLVNNAGYGGHALFEEATDASIHAMFETNVFGPMNTMRAVMPGMRKQGGGTIINVSSMAGLIPVPGNSVYTASKHALNGLSEAMALECAPFGIKVRIVEPGAFPTTQFLANVDTRSAGNDAQLKAYETKLRAHFAAQVAQSAAQSGAAADPQDVADKIFECATQETPVHNPVGADAGMLVGMMAAASSRQDFLDQVAPMLTPQDL</sequence>
<keyword evidence="2" id="KW-0560">Oxidoreductase</keyword>
<dbReference type="STRING" id="1675527.AIOL_002066"/>
<dbReference type="PROSITE" id="PS00061">
    <property type="entry name" value="ADH_SHORT"/>
    <property type="match status" value="1"/>
</dbReference>
<dbReference type="PANTHER" id="PTHR43976">
    <property type="entry name" value="SHORT CHAIN DEHYDROGENASE"/>
    <property type="match status" value="1"/>
</dbReference>
<dbReference type="SUPFAM" id="SSF51735">
    <property type="entry name" value="NAD(P)-binding Rossmann-fold domains"/>
    <property type="match status" value="1"/>
</dbReference>
<accession>A0A0J9E337</accession>
<dbReference type="InterPro" id="IPR020904">
    <property type="entry name" value="Sc_DH/Rdtase_CS"/>
</dbReference>
<dbReference type="RefSeq" id="WP_053101235.1">
    <property type="nucleotide sequence ID" value="NZ_LFTY01000002.1"/>
</dbReference>
<dbReference type="PATRIC" id="fig|1675527.3.peg.2173"/>
<dbReference type="Pfam" id="PF00106">
    <property type="entry name" value="adh_short"/>
    <property type="match status" value="1"/>
</dbReference>
<gene>
    <name evidence="4" type="ORF">AIOL_002066</name>
</gene>
<dbReference type="Proteomes" id="UP000037178">
    <property type="component" value="Unassembled WGS sequence"/>
</dbReference>
<proteinExistence type="inferred from homology"/>
<evidence type="ECO:0000256" key="1">
    <source>
        <dbReference type="ARBA" id="ARBA00006484"/>
    </source>
</evidence>
<dbReference type="PRINTS" id="PR00080">
    <property type="entry name" value="SDRFAMILY"/>
</dbReference>
<dbReference type="CDD" id="cd05374">
    <property type="entry name" value="17beta-HSD-like_SDR_c"/>
    <property type="match status" value="1"/>
</dbReference>
<protein>
    <submittedName>
        <fullName evidence="4">Dehydrogenase</fullName>
    </submittedName>
</protein>
<comment type="caution">
    <text evidence="4">The sequence shown here is derived from an EMBL/GenBank/DDBJ whole genome shotgun (WGS) entry which is preliminary data.</text>
</comment>
<dbReference type="Gene3D" id="3.40.50.720">
    <property type="entry name" value="NAD(P)-binding Rossmann-like Domain"/>
    <property type="match status" value="1"/>
</dbReference>
<keyword evidence="5" id="KW-1185">Reference proteome</keyword>
<reference evidence="4 5" key="1">
    <citation type="submission" date="2015-06" db="EMBL/GenBank/DDBJ databases">
        <title>Draft genome sequence of an Alphaproteobacteria species associated to the Mediterranean sponge Oscarella lobularis.</title>
        <authorList>
            <person name="Jourda C."/>
            <person name="Santini S."/>
            <person name="Claverie J.-M."/>
        </authorList>
    </citation>
    <scope>NUCLEOTIDE SEQUENCE [LARGE SCALE GENOMIC DNA]</scope>
    <source>
        <strain evidence="4">IGS</strain>
    </source>
</reference>
<dbReference type="GO" id="GO:0016491">
    <property type="term" value="F:oxidoreductase activity"/>
    <property type="evidence" value="ECO:0007669"/>
    <property type="project" value="UniProtKB-KW"/>
</dbReference>
<evidence type="ECO:0000256" key="3">
    <source>
        <dbReference type="RuleBase" id="RU000363"/>
    </source>
</evidence>
<evidence type="ECO:0000313" key="5">
    <source>
        <dbReference type="Proteomes" id="UP000037178"/>
    </source>
</evidence>
<name>A0A0J9E337_9RHOB</name>
<dbReference type="EMBL" id="LFTY01000002">
    <property type="protein sequence ID" value="KMW57107.1"/>
    <property type="molecule type" value="Genomic_DNA"/>
</dbReference>
<evidence type="ECO:0000256" key="2">
    <source>
        <dbReference type="ARBA" id="ARBA00023002"/>
    </source>
</evidence>
<comment type="similarity">
    <text evidence="1 3">Belongs to the short-chain dehydrogenases/reductases (SDR) family.</text>
</comment>
<organism evidence="4 5">
    <name type="scientific">Candidatus Rhodobacter oscarellae</name>
    <dbReference type="NCBI Taxonomy" id="1675527"/>
    <lineage>
        <taxon>Bacteria</taxon>
        <taxon>Pseudomonadati</taxon>
        <taxon>Pseudomonadota</taxon>
        <taxon>Alphaproteobacteria</taxon>
        <taxon>Rhodobacterales</taxon>
        <taxon>Rhodobacter group</taxon>
        <taxon>Rhodobacter</taxon>
    </lineage>
</organism>
<dbReference type="PANTHER" id="PTHR43976:SF16">
    <property type="entry name" value="SHORT-CHAIN DEHYDROGENASE_REDUCTASE FAMILY PROTEIN"/>
    <property type="match status" value="1"/>
</dbReference>
<dbReference type="InterPro" id="IPR002347">
    <property type="entry name" value="SDR_fam"/>
</dbReference>
<dbReference type="AlphaFoldDB" id="A0A0J9E337"/>
<evidence type="ECO:0000313" key="4">
    <source>
        <dbReference type="EMBL" id="KMW57107.1"/>
    </source>
</evidence>
<dbReference type="OrthoDB" id="9793825at2"/>
<dbReference type="PRINTS" id="PR00081">
    <property type="entry name" value="GDHRDH"/>
</dbReference>
<dbReference type="InterPro" id="IPR051911">
    <property type="entry name" value="SDR_oxidoreductase"/>
</dbReference>